<feature type="domain" description="4Fe-4S ferredoxin-type" evidence="11">
    <location>
        <begin position="238"/>
        <end position="267"/>
    </location>
</feature>
<comment type="subcellular location">
    <subcellularLocation>
        <location evidence="10">Cell membrane</location>
    </subcellularLocation>
</comment>
<feature type="binding site" evidence="10">
    <location>
        <position position="135"/>
    </location>
    <ligand>
        <name>[4Fe-4S] cluster</name>
        <dbReference type="ChEBI" id="CHEBI:49883"/>
        <label>2</label>
    </ligand>
</feature>
<comment type="caution">
    <text evidence="13">The sequence shown here is derived from an EMBL/GenBank/DDBJ whole genome shotgun (WGS) entry which is preliminary data.</text>
</comment>
<sequence>MLVAVLCLAGLGGIFGIILGVASKKLAVEVDSRVEELNKVMPGANCGSCGLPGCAAFAEALVEGSVKPTLCAPGGASLYEKIALILGGEASEYQERQVAQLLCQGGVGHSRMLFRYQGIKECQAALAHYKGQKACNFGCVMQGSCSRACPFGAIQMGADGLPVVDYYLCTGCSRCVVECPQQILKLVGVSHLVNVRCVNPEPGKVSKGNCKVACIKCKICEKNCPEDAVHVVASGEGSVAIIDNDKCTNCGICAAKCPTRAIDKIPPLSEEVVLEVAVPPGTSCPNCGACKAA</sequence>
<dbReference type="PROSITE" id="PS51656">
    <property type="entry name" value="4FE4S"/>
    <property type="match status" value="1"/>
</dbReference>
<evidence type="ECO:0000256" key="2">
    <source>
        <dbReference type="ARBA" id="ARBA00022485"/>
    </source>
</evidence>
<feature type="domain" description="4Fe-4S" evidence="12">
    <location>
        <begin position="29"/>
        <end position="88"/>
    </location>
</feature>
<evidence type="ECO:0000313" key="13">
    <source>
        <dbReference type="EMBL" id="MBJ6799793.1"/>
    </source>
</evidence>
<dbReference type="HAMAP" id="MF_00463">
    <property type="entry name" value="RsxB_RnfB"/>
    <property type="match status" value="1"/>
</dbReference>
<organism evidence="13 14">
    <name type="scientific">Geomonas propionica</name>
    <dbReference type="NCBI Taxonomy" id="2798582"/>
    <lineage>
        <taxon>Bacteria</taxon>
        <taxon>Pseudomonadati</taxon>
        <taxon>Thermodesulfobacteriota</taxon>
        <taxon>Desulfuromonadia</taxon>
        <taxon>Geobacterales</taxon>
        <taxon>Geobacteraceae</taxon>
        <taxon>Geomonas</taxon>
    </lineage>
</organism>
<evidence type="ECO:0000256" key="7">
    <source>
        <dbReference type="ARBA" id="ARBA00023004"/>
    </source>
</evidence>
<feature type="region of interest" description="Hydrophobic" evidence="10">
    <location>
        <begin position="1"/>
        <end position="23"/>
    </location>
</feature>
<proteinExistence type="inferred from homology"/>
<feature type="binding site" evidence="10">
    <location>
        <position position="46"/>
    </location>
    <ligand>
        <name>[4Fe-4S] cluster</name>
        <dbReference type="ChEBI" id="CHEBI:49883"/>
        <label>1</label>
    </ligand>
</feature>
<feature type="binding site" evidence="10">
    <location>
        <position position="169"/>
    </location>
    <ligand>
        <name>[4Fe-4S] cluster</name>
        <dbReference type="ChEBI" id="CHEBI:49883"/>
        <label>3</label>
    </ligand>
</feature>
<keyword evidence="9 10" id="KW-0472">Membrane</keyword>
<keyword evidence="4 10" id="KW-0677">Repeat</keyword>
<evidence type="ECO:0000256" key="5">
    <source>
        <dbReference type="ARBA" id="ARBA00022967"/>
    </source>
</evidence>
<dbReference type="Gene3D" id="1.10.15.40">
    <property type="entry name" value="Electron transport complex subunit B, putative Fe-S cluster"/>
    <property type="match status" value="1"/>
</dbReference>
<comment type="caution">
    <text evidence="10">Lacks conserved residue(s) required for the propagation of feature annotation.</text>
</comment>
<evidence type="ECO:0000259" key="12">
    <source>
        <dbReference type="PROSITE" id="PS51656"/>
    </source>
</evidence>
<dbReference type="CDD" id="cd10549">
    <property type="entry name" value="MtMvhB_like"/>
    <property type="match status" value="1"/>
</dbReference>
<evidence type="ECO:0000256" key="3">
    <source>
        <dbReference type="ARBA" id="ARBA00022723"/>
    </source>
</evidence>
<evidence type="ECO:0000256" key="10">
    <source>
        <dbReference type="HAMAP-Rule" id="MF_00463"/>
    </source>
</evidence>
<evidence type="ECO:0000259" key="11">
    <source>
        <dbReference type="PROSITE" id="PS51379"/>
    </source>
</evidence>
<dbReference type="Proteomes" id="UP000641025">
    <property type="component" value="Unassembled WGS sequence"/>
</dbReference>
<name>A0ABS0YPH8_9BACT</name>
<evidence type="ECO:0000256" key="9">
    <source>
        <dbReference type="ARBA" id="ARBA00023136"/>
    </source>
</evidence>
<evidence type="ECO:0000313" key="14">
    <source>
        <dbReference type="Proteomes" id="UP000641025"/>
    </source>
</evidence>
<feature type="binding site" evidence="10">
    <location>
        <position position="139"/>
    </location>
    <ligand>
        <name>[4Fe-4S] cluster</name>
        <dbReference type="ChEBI" id="CHEBI:49883"/>
        <label>2</label>
    </ligand>
</feature>
<dbReference type="SUPFAM" id="SSF54862">
    <property type="entry name" value="4Fe-4S ferredoxins"/>
    <property type="match status" value="1"/>
</dbReference>
<keyword evidence="1 10" id="KW-0813">Transport</keyword>
<dbReference type="PROSITE" id="PS00198">
    <property type="entry name" value="4FE4S_FER_1"/>
    <property type="match status" value="1"/>
</dbReference>
<dbReference type="NCBIfam" id="TIGR01944">
    <property type="entry name" value="rnfB"/>
    <property type="match status" value="1"/>
</dbReference>
<dbReference type="Gene3D" id="3.30.70.20">
    <property type="match status" value="2"/>
</dbReference>
<protein>
    <recommendedName>
        <fullName evidence="10">Ion-translocating oxidoreductase complex subunit B</fullName>
        <ecNumber evidence="10">7.-.-.-</ecNumber>
    </recommendedName>
    <alternativeName>
        <fullName evidence="10">Rnf electron transport complex subunit B</fullName>
    </alternativeName>
</protein>
<keyword evidence="14" id="KW-1185">Reference proteome</keyword>
<comment type="function">
    <text evidence="10">Part of a membrane-bound complex that couples electron transfer with translocation of ions across the membrane.</text>
</comment>
<keyword evidence="10" id="KW-1003">Cell membrane</keyword>
<feature type="domain" description="4Fe-4S ferredoxin-type" evidence="11">
    <location>
        <begin position="203"/>
        <end position="234"/>
    </location>
</feature>
<feature type="binding site" evidence="10">
    <location>
        <position position="149"/>
    </location>
    <ligand>
        <name>[4Fe-4S] cluster</name>
        <dbReference type="ChEBI" id="CHEBI:49883"/>
        <label>3</label>
    </ligand>
</feature>
<feature type="binding site" evidence="10">
    <location>
        <position position="49"/>
    </location>
    <ligand>
        <name>[4Fe-4S] cluster</name>
        <dbReference type="ChEBI" id="CHEBI:49883"/>
        <label>1</label>
    </ligand>
</feature>
<dbReference type="Pfam" id="PF04060">
    <property type="entry name" value="FeS"/>
    <property type="match status" value="1"/>
</dbReference>
<dbReference type="EC" id="7.-.-.-" evidence="10"/>
<keyword evidence="6 10" id="KW-0249">Electron transport</keyword>
<comment type="similarity">
    <text evidence="10">Belongs to the 4Fe4S bacterial-type ferredoxin family. RnfB subfamily.</text>
</comment>
<evidence type="ECO:0000256" key="8">
    <source>
        <dbReference type="ARBA" id="ARBA00023014"/>
    </source>
</evidence>
<feature type="binding site" evidence="10">
    <location>
        <position position="54"/>
    </location>
    <ligand>
        <name>[4Fe-4S] cluster</name>
        <dbReference type="ChEBI" id="CHEBI:49883"/>
        <label>1</label>
    </ligand>
</feature>
<keyword evidence="7 10" id="KW-0408">Iron</keyword>
<feature type="domain" description="4Fe-4S ferredoxin-type" evidence="11">
    <location>
        <begin position="160"/>
        <end position="189"/>
    </location>
</feature>
<dbReference type="InterPro" id="IPR017900">
    <property type="entry name" value="4Fe4S_Fe_S_CS"/>
</dbReference>
<dbReference type="InterPro" id="IPR010207">
    <property type="entry name" value="Elect_transpt_cplx_RnfB/RsxB"/>
</dbReference>
<evidence type="ECO:0000256" key="4">
    <source>
        <dbReference type="ARBA" id="ARBA00022737"/>
    </source>
</evidence>
<accession>A0ABS0YPH8</accession>
<dbReference type="EMBL" id="JAEMHK010000004">
    <property type="protein sequence ID" value="MBJ6799793.1"/>
    <property type="molecule type" value="Genomic_DNA"/>
</dbReference>
<keyword evidence="2 10" id="KW-0004">4Fe-4S</keyword>
<dbReference type="PANTHER" id="PTHR43560">
    <property type="entry name" value="ION-TRANSLOCATING OXIDOREDUCTASE COMPLEX SUBUNIT B"/>
    <property type="match status" value="1"/>
</dbReference>
<comment type="subunit">
    <text evidence="10">The complex is composed of six subunits: RnfA, RnfB, RnfC, RnfD, RnfE and RnfG.</text>
</comment>
<dbReference type="PANTHER" id="PTHR43560:SF1">
    <property type="entry name" value="ION-TRANSLOCATING OXIDOREDUCTASE COMPLEX SUBUNIT B"/>
    <property type="match status" value="1"/>
</dbReference>
<evidence type="ECO:0000256" key="6">
    <source>
        <dbReference type="ARBA" id="ARBA00022982"/>
    </source>
</evidence>
<dbReference type="InterPro" id="IPR017896">
    <property type="entry name" value="4Fe4S_Fe-S-bd"/>
</dbReference>
<dbReference type="RefSeq" id="WP_199394313.1">
    <property type="nucleotide sequence ID" value="NZ_JAEMHK010000004.1"/>
</dbReference>
<feature type="binding site" evidence="10">
    <location>
        <position position="145"/>
    </location>
    <ligand>
        <name>[4Fe-4S] cluster</name>
        <dbReference type="ChEBI" id="CHEBI:49883"/>
        <label>2</label>
    </ligand>
</feature>
<feature type="binding site" evidence="10">
    <location>
        <position position="179"/>
    </location>
    <ligand>
        <name>[4Fe-4S] cluster</name>
        <dbReference type="ChEBI" id="CHEBI:49883"/>
        <label>2</label>
    </ligand>
</feature>
<dbReference type="Pfam" id="PF12838">
    <property type="entry name" value="Fer4_7"/>
    <property type="match status" value="1"/>
</dbReference>
<dbReference type="Pfam" id="PF12837">
    <property type="entry name" value="Fer4_6"/>
    <property type="match status" value="1"/>
</dbReference>
<feature type="domain" description="4Fe-4S ferredoxin-type" evidence="11">
    <location>
        <begin position="125"/>
        <end position="159"/>
    </location>
</feature>
<dbReference type="PROSITE" id="PS51379">
    <property type="entry name" value="4FE4S_FER_2"/>
    <property type="match status" value="4"/>
</dbReference>
<feature type="binding site" evidence="10">
    <location>
        <position position="71"/>
    </location>
    <ligand>
        <name>[4Fe-4S] cluster</name>
        <dbReference type="ChEBI" id="CHEBI:49883"/>
        <label>1</label>
    </ligand>
</feature>
<keyword evidence="5 10" id="KW-1278">Translocase</keyword>
<reference evidence="13 14" key="1">
    <citation type="submission" date="2020-12" db="EMBL/GenBank/DDBJ databases">
        <title>Geomonas sp. Red259, isolated from paddy soil.</title>
        <authorList>
            <person name="Xu Z."/>
            <person name="Zhang Z."/>
            <person name="Masuda Y."/>
            <person name="Itoh H."/>
            <person name="Senoo K."/>
        </authorList>
    </citation>
    <scope>NUCLEOTIDE SEQUENCE [LARGE SCALE GENOMIC DNA]</scope>
    <source>
        <strain evidence="13 14">Red259</strain>
    </source>
</reference>
<gene>
    <name evidence="10" type="primary">rnfB</name>
    <name evidence="13" type="ORF">JFN90_06535</name>
</gene>
<keyword evidence="3 10" id="KW-0479">Metal-binding</keyword>
<dbReference type="InterPro" id="IPR050395">
    <property type="entry name" value="4Fe4S_Ferredoxin_RnfB"/>
</dbReference>
<comment type="cofactor">
    <cofactor evidence="10">
        <name>[4Fe-4S] cluster</name>
        <dbReference type="ChEBI" id="CHEBI:49883"/>
    </cofactor>
    <text evidence="10">Binds 3 [4Fe-4S] clusters.</text>
</comment>
<keyword evidence="8 10" id="KW-0411">Iron-sulfur</keyword>
<feature type="binding site" evidence="10">
    <location>
        <position position="175"/>
    </location>
    <ligand>
        <name>[4Fe-4S] cluster</name>
        <dbReference type="ChEBI" id="CHEBI:49883"/>
        <label>3</label>
    </ligand>
</feature>
<evidence type="ECO:0000256" key="1">
    <source>
        <dbReference type="ARBA" id="ARBA00022448"/>
    </source>
</evidence>
<feature type="binding site" evidence="10">
    <location>
        <position position="172"/>
    </location>
    <ligand>
        <name>[4Fe-4S] cluster</name>
        <dbReference type="ChEBI" id="CHEBI:49883"/>
        <label>3</label>
    </ligand>
</feature>
<dbReference type="InterPro" id="IPR007202">
    <property type="entry name" value="4Fe-4S_dom"/>
</dbReference>